<comment type="caution">
    <text evidence="1">The sequence shown here is derived from an EMBL/GenBank/DDBJ whole genome shotgun (WGS) entry which is preliminary data.</text>
</comment>
<dbReference type="AlphaFoldDB" id="A0A6G3XYW0"/>
<dbReference type="EMBL" id="JAAGMN010010094">
    <property type="protein sequence ID" value="NEE23008.1"/>
    <property type="molecule type" value="Genomic_DNA"/>
</dbReference>
<protein>
    <submittedName>
        <fullName evidence="1">Uncharacterized protein</fullName>
    </submittedName>
</protein>
<reference evidence="1" key="1">
    <citation type="submission" date="2020-01" db="EMBL/GenBank/DDBJ databases">
        <title>Insect and environment-associated Actinomycetes.</title>
        <authorList>
            <person name="Currrie C."/>
            <person name="Chevrette M."/>
            <person name="Carlson C."/>
            <person name="Stubbendieck R."/>
            <person name="Wendt-Pienkowski E."/>
        </authorList>
    </citation>
    <scope>NUCLEOTIDE SEQUENCE</scope>
    <source>
        <strain evidence="1">SID7499</strain>
    </source>
</reference>
<sequence length="248" mass="26479">MQQAIAQAETVLVILGDPARSQNALFEAGMAVGMGKPVILITDPGEETPPPDLDGLLTIRARPDDLQAITFALGQAQGRAAPASVAAPAVGHPLGDARVDELLALLKKGGPHERPVVEVLKTALEEAGTVTVERPVQDTRRRIDLGVWSDDLDAIALNPLLIEVKRTLSRDAVSQTLALLQSSPMHAALLVHLDKPSSQEGRHEALEVTFPVLAIPLETLLERMRTSSFAEVVRDLRNQAIHGVPATS</sequence>
<organism evidence="1">
    <name type="scientific">Streptomyces sp. SID7499</name>
    <dbReference type="NCBI Taxonomy" id="2706086"/>
    <lineage>
        <taxon>Bacteria</taxon>
        <taxon>Bacillati</taxon>
        <taxon>Actinomycetota</taxon>
        <taxon>Actinomycetes</taxon>
        <taxon>Kitasatosporales</taxon>
        <taxon>Streptomycetaceae</taxon>
        <taxon>Streptomyces</taxon>
    </lineage>
</organism>
<name>A0A6G3XYW0_9ACTN</name>
<evidence type="ECO:0000313" key="1">
    <source>
        <dbReference type="EMBL" id="NEE23008.1"/>
    </source>
</evidence>
<accession>A0A6G3XYW0</accession>
<gene>
    <name evidence="1" type="ORF">G3M58_93235</name>
</gene>
<proteinExistence type="predicted"/>
<dbReference type="SUPFAM" id="SSF52309">
    <property type="entry name" value="N-(deoxy)ribosyltransferase-like"/>
    <property type="match status" value="1"/>
</dbReference>